<dbReference type="SUPFAM" id="SSF56112">
    <property type="entry name" value="Protein kinase-like (PK-like)"/>
    <property type="match status" value="1"/>
</dbReference>
<comment type="similarity">
    <text evidence="1">Belongs to the protein kinase superfamily. STE Ser/Thr protein kinase family. STE20 subfamily.</text>
</comment>
<evidence type="ECO:0000313" key="7">
    <source>
        <dbReference type="Proteomes" id="UP001465976"/>
    </source>
</evidence>
<dbReference type="InterPro" id="IPR020635">
    <property type="entry name" value="Tyr_kinase_cat_dom"/>
</dbReference>
<dbReference type="PANTHER" id="PTHR45832:SF22">
    <property type="entry name" value="SERINE_THREONINE-PROTEIN KINASE SAMKA-RELATED"/>
    <property type="match status" value="1"/>
</dbReference>
<accession>A0ABR3FIW6</accession>
<keyword evidence="7" id="KW-1185">Reference proteome</keyword>
<dbReference type="InterPro" id="IPR000719">
    <property type="entry name" value="Prot_kinase_dom"/>
</dbReference>
<evidence type="ECO:0000259" key="5">
    <source>
        <dbReference type="PROSITE" id="PS50011"/>
    </source>
</evidence>
<keyword evidence="3" id="KW-0067">ATP-binding</keyword>
<feature type="compositionally biased region" description="Polar residues" evidence="4">
    <location>
        <begin position="112"/>
        <end position="121"/>
    </location>
</feature>
<dbReference type="PANTHER" id="PTHR45832">
    <property type="entry name" value="SERINE/THREONINE-PROTEIN KINASE SAMKA-RELATED-RELATED"/>
    <property type="match status" value="1"/>
</dbReference>
<evidence type="ECO:0000256" key="1">
    <source>
        <dbReference type="ARBA" id="ARBA00008874"/>
    </source>
</evidence>
<gene>
    <name evidence="6" type="ORF">V5O48_006667</name>
</gene>
<dbReference type="InterPro" id="IPR051931">
    <property type="entry name" value="PAK3-like"/>
</dbReference>
<proteinExistence type="inferred from homology"/>
<evidence type="ECO:0000256" key="2">
    <source>
        <dbReference type="ARBA" id="ARBA00022741"/>
    </source>
</evidence>
<dbReference type="SMART" id="SM00219">
    <property type="entry name" value="TyrKc"/>
    <property type="match status" value="1"/>
</dbReference>
<name>A0ABR3FIW6_9AGAR</name>
<dbReference type="Gene3D" id="3.30.200.20">
    <property type="entry name" value="Phosphorylase Kinase, domain 1"/>
    <property type="match status" value="1"/>
</dbReference>
<dbReference type="InterPro" id="IPR011009">
    <property type="entry name" value="Kinase-like_dom_sf"/>
</dbReference>
<feature type="domain" description="Protein kinase" evidence="5">
    <location>
        <begin position="231"/>
        <end position="432"/>
    </location>
</feature>
<evidence type="ECO:0000256" key="4">
    <source>
        <dbReference type="SAM" id="MobiDB-lite"/>
    </source>
</evidence>
<comment type="caution">
    <text evidence="6">The sequence shown here is derived from an EMBL/GenBank/DDBJ whole genome shotgun (WGS) entry which is preliminary data.</text>
</comment>
<dbReference type="EMBL" id="JBAHYK010000317">
    <property type="protein sequence ID" value="KAL0575316.1"/>
    <property type="molecule type" value="Genomic_DNA"/>
</dbReference>
<dbReference type="Proteomes" id="UP001465976">
    <property type="component" value="Unassembled WGS sequence"/>
</dbReference>
<keyword evidence="2" id="KW-0547">Nucleotide-binding</keyword>
<dbReference type="Gene3D" id="1.10.510.10">
    <property type="entry name" value="Transferase(Phosphotransferase) domain 1"/>
    <property type="match status" value="1"/>
</dbReference>
<protein>
    <recommendedName>
        <fullName evidence="5">Protein kinase domain-containing protein</fullName>
    </recommendedName>
</protein>
<reference evidence="6 7" key="1">
    <citation type="submission" date="2024-02" db="EMBL/GenBank/DDBJ databases">
        <title>A draft genome for the cacao thread blight pathogen Marasmius crinis-equi.</title>
        <authorList>
            <person name="Cohen S.P."/>
            <person name="Baruah I.K."/>
            <person name="Amoako-Attah I."/>
            <person name="Bukari Y."/>
            <person name="Meinhardt L.W."/>
            <person name="Bailey B.A."/>
        </authorList>
    </citation>
    <scope>NUCLEOTIDE SEQUENCE [LARGE SCALE GENOMIC DNA]</scope>
    <source>
        <strain evidence="6 7">GH-76</strain>
    </source>
</reference>
<feature type="region of interest" description="Disordered" evidence="4">
    <location>
        <begin position="100"/>
        <end position="171"/>
    </location>
</feature>
<sequence length="432" mass="48198">MESCWSEDPHARPKAGTIVASTGEYDRIPAAASPDYVEPLLRQIWSSVEHQYSPSGQVEQESSRVSAGDDDASVFGSSMMGIYSGLGLLQQLPLPMEDEDFSIVMPPPASVPKNQSSSSPLNHKADASMSPPLSTKTPKPRNLPVTSLSNARPPSTPPPPEEVVSHSERKRRLKISYSTLTRGETSPSSFGLRRTATTTMMPVRRYPRWLSEVLKPLEKFIDEPIDPREYYLDLREIAEGKNGLVFVARVTETGDIHRLKLPPLVKARNANDQIRGTTTLVAIKCVEIVPSVSPTNPVVDNLRRELVLLRGLSHPNVLSMDALYVDLVEDTLWIRMSLMERSLTDVLDLVTSGLVLEERMIARFTRDIIRALQFLRSYNIAHRDVRSDNLLLDFKGVLKLSDFSSAIKLPEESPMAYEPIGTLYWQAPEVRA</sequence>
<feature type="compositionally biased region" description="Polar residues" evidence="4">
    <location>
        <begin position="51"/>
        <end position="65"/>
    </location>
</feature>
<dbReference type="PROSITE" id="PS50011">
    <property type="entry name" value="PROTEIN_KINASE_DOM"/>
    <property type="match status" value="1"/>
</dbReference>
<evidence type="ECO:0000313" key="6">
    <source>
        <dbReference type="EMBL" id="KAL0575316.1"/>
    </source>
</evidence>
<evidence type="ECO:0000256" key="3">
    <source>
        <dbReference type="ARBA" id="ARBA00022840"/>
    </source>
</evidence>
<organism evidence="6 7">
    <name type="scientific">Marasmius crinis-equi</name>
    <dbReference type="NCBI Taxonomy" id="585013"/>
    <lineage>
        <taxon>Eukaryota</taxon>
        <taxon>Fungi</taxon>
        <taxon>Dikarya</taxon>
        <taxon>Basidiomycota</taxon>
        <taxon>Agaricomycotina</taxon>
        <taxon>Agaricomycetes</taxon>
        <taxon>Agaricomycetidae</taxon>
        <taxon>Agaricales</taxon>
        <taxon>Marasmiineae</taxon>
        <taxon>Marasmiaceae</taxon>
        <taxon>Marasmius</taxon>
    </lineage>
</organism>
<feature type="region of interest" description="Disordered" evidence="4">
    <location>
        <begin position="51"/>
        <end position="71"/>
    </location>
</feature>
<dbReference type="Pfam" id="PF00069">
    <property type="entry name" value="Pkinase"/>
    <property type="match status" value="1"/>
</dbReference>